<reference evidence="1 2" key="2">
    <citation type="journal article" date="2008" name="Appl. Environ. Microbiol.">
        <title>Diverse phage-encoded toxins in a protective insect endosymbiont.</title>
        <authorList>
            <person name="Degnan P.H."/>
            <person name="Moran N.A."/>
        </authorList>
    </citation>
    <scope>NUCLEOTIDE SEQUENCE</scope>
    <source>
        <strain evidence="1">T5A</strain>
    </source>
</reference>
<dbReference type="Gene3D" id="6.10.140.940">
    <property type="match status" value="1"/>
</dbReference>
<organism evidence="1 2">
    <name type="scientific">Bacteriophage APSE-2</name>
    <dbReference type="NCBI Taxonomy" id="340054"/>
    <lineage>
        <taxon>Viruses</taxon>
        <taxon>Duplodnaviria</taxon>
        <taxon>Heunggongvirae</taxon>
        <taxon>Uroviricota</taxon>
        <taxon>Caudoviricetes</taxon>
        <taxon>Sendosyvirus</taxon>
        <taxon>Sendosyvirus APSE2</taxon>
    </lineage>
</organism>
<dbReference type="KEGG" id="vg:7020937"/>
<dbReference type="EMBL" id="EU794049">
    <property type="protein sequence ID" value="ACJ10184.1"/>
    <property type="molecule type" value="Genomic_DNA"/>
</dbReference>
<keyword evidence="2" id="KW-1185">Reference proteome</keyword>
<dbReference type="Proteomes" id="UP000002726">
    <property type="component" value="Segment"/>
</dbReference>
<name>B6SCW1_9CAUD</name>
<dbReference type="GeneID" id="7020937"/>
<evidence type="ECO:0000313" key="2">
    <source>
        <dbReference type="Proteomes" id="UP000002726"/>
    </source>
</evidence>
<evidence type="ECO:0000313" key="1">
    <source>
        <dbReference type="EMBL" id="ACJ10184.1"/>
    </source>
</evidence>
<protein>
    <submittedName>
        <fullName evidence="1">DNA stabilization gp26</fullName>
    </submittedName>
</protein>
<dbReference type="OrthoDB" id="10101at10239"/>
<gene>
    <name evidence="1" type="primary">P30</name>
    <name evidence="1" type="ORF">APSE222</name>
</gene>
<accession>B6SCW1</accession>
<reference evidence="1 2" key="1">
    <citation type="journal article" date="2005" name="Proc. Natl. Acad. Sci. U.S.A.">
        <title>The players in a mutualistic symbiosis: insects, bacteria, viruses, and virulence genes.</title>
        <authorList>
            <person name="Moran N.A."/>
            <person name="Degnan P.H."/>
            <person name="Santos S.R."/>
            <person name="Dunbar H.E."/>
            <person name="Ochman H."/>
        </authorList>
    </citation>
    <scope>NUCLEOTIDE SEQUENCE</scope>
    <source>
        <strain evidence="1">T5A</strain>
    </source>
</reference>
<dbReference type="RefSeq" id="YP_002308535.1">
    <property type="nucleotide sequence ID" value="NC_011551.1"/>
</dbReference>
<proteinExistence type="predicted"/>
<sequence>MNRRKADNPVEIQVTHIDPTILPANFSTAYRMIVLNSLSDMGRVAGKANEAADEASQSKTKNDEQDRELATQAQRINAVQADAISKSQVDLQSLSSSLNVKTAYSVNGIKVVGQRVTGFTAATGTALKGAFHADESFSLGVTYHQSEVQALANGLVGARQRINALEAALRSHGLID</sequence>